<evidence type="ECO:0000313" key="4">
    <source>
        <dbReference type="Proteomes" id="UP000187455"/>
    </source>
</evidence>
<protein>
    <submittedName>
        <fullName evidence="3">Uncharacterized protein</fullName>
    </submittedName>
</protein>
<feature type="compositionally biased region" description="Basic residues" evidence="2">
    <location>
        <begin position="627"/>
        <end position="640"/>
    </location>
</feature>
<feature type="coiled-coil region" evidence="1">
    <location>
        <begin position="246"/>
        <end position="301"/>
    </location>
</feature>
<sequence>MINYFTNEKIATETDFTPYPLIKLAAPSFSSNSVLKSCFFLSADESLENKIVSSLNLASSLRKIRTIPVITTTDPRVMLIYSKYKNQLSQNLSLGEENGLLLKKIDDVEKDIDDLQKAWAEEKSSLLEEIGIIQSQKKDLEMKIKTLETFANDSAAQKTLENEKMKLKNISSEEINKLKIELGTESEKKYDELSLDYSALNGEYESLKNKYKDVIKLVTLGESRIRELESQLASSIDRLDNGGILIKKLEEMLVEYQAKILNINKSWKSQGNDINSFNQERESLNEMIESLKQQLSESENFFQDKIKLLESNNKNISSKLLSESEEFIKLQEMVSQLTSLNEKSSAKLMKQVSINSELEEKVENLEIELKAAKKSLGFEKIRVQSLSNNQDNVSDLEFEKEQLQKDRDGLQRTVKTLRGLLENSSEREIDLRNQNEELMDRLDKERSNSLSLLKELQDKKFDSDLNSYSMQLEKSRNRSSNSFPSSISKSPLVQSPKNGKPFVNILSPQSSSSKSSNSLITELEDQRALPKKQNISEIVGLNHNNNNKSKDFNFLEIESHSPILGNKHKILQPRVPNKTISDFDESTISNTESNVRNLKKVSTSEISKDSTDSESQSVPARETRPKISQKVKKPPAKSSKKSSIVSNFIHSSDSGVNGGRASRKKAPISYVESPIPKLGNRINSASGGLKDINTIEPSSHSDPSQIMEGLPSNSDLDSSVKDLSSPKAFKSGNVKPKPKPKPKTKPKPKSKTNVDSSEAKSDAQSSQTIPDEINKPEDVTSKNSGSKKLKVSLSKVVPAKKKANSDKSRNQPNDLEKSDNGSDSSINLNGGIKRKRLISNRFPGQLNLISSESDYSPSGTFGNSENETKKPKKRISLARASRALGIDSSDLDLDPDSSFEDSRRKFSFDKAKFKLPPINLTVLPKK</sequence>
<name>A0A1R0GM09_9FUNG</name>
<feature type="compositionally biased region" description="Low complexity" evidence="2">
    <location>
        <begin position="478"/>
        <end position="491"/>
    </location>
</feature>
<organism evidence="3 4">
    <name type="scientific">Smittium mucronatum</name>
    <dbReference type="NCBI Taxonomy" id="133383"/>
    <lineage>
        <taxon>Eukaryota</taxon>
        <taxon>Fungi</taxon>
        <taxon>Fungi incertae sedis</taxon>
        <taxon>Zoopagomycota</taxon>
        <taxon>Kickxellomycotina</taxon>
        <taxon>Harpellomycetes</taxon>
        <taxon>Harpellales</taxon>
        <taxon>Legeriomycetaceae</taxon>
        <taxon>Smittium</taxon>
    </lineage>
</organism>
<feature type="compositionally biased region" description="Low complexity" evidence="2">
    <location>
        <begin position="507"/>
        <end position="518"/>
    </location>
</feature>
<feature type="coiled-coil region" evidence="1">
    <location>
        <begin position="348"/>
        <end position="459"/>
    </location>
</feature>
<keyword evidence="1" id="KW-0175">Coiled coil</keyword>
<evidence type="ECO:0000256" key="1">
    <source>
        <dbReference type="SAM" id="Coils"/>
    </source>
</evidence>
<keyword evidence="4" id="KW-1185">Reference proteome</keyword>
<dbReference type="OrthoDB" id="5583791at2759"/>
<evidence type="ECO:0000256" key="2">
    <source>
        <dbReference type="SAM" id="MobiDB-lite"/>
    </source>
</evidence>
<feature type="region of interest" description="Disordered" evidence="2">
    <location>
        <begin position="580"/>
        <end position="876"/>
    </location>
</feature>
<feature type="compositionally biased region" description="Polar residues" evidence="2">
    <location>
        <begin position="586"/>
        <end position="605"/>
    </location>
</feature>
<dbReference type="AlphaFoldDB" id="A0A1R0GM09"/>
<comment type="caution">
    <text evidence="3">The sequence shown here is derived from an EMBL/GenBank/DDBJ whole genome shotgun (WGS) entry which is preliminary data.</text>
</comment>
<gene>
    <name evidence="3" type="ORF">AYI68_g8049</name>
</gene>
<feature type="compositionally biased region" description="Low complexity" evidence="2">
    <location>
        <begin position="712"/>
        <end position="725"/>
    </location>
</feature>
<dbReference type="EMBL" id="LSSL01007581">
    <property type="protein sequence ID" value="OLY77909.1"/>
    <property type="molecule type" value="Genomic_DNA"/>
</dbReference>
<dbReference type="Proteomes" id="UP000187455">
    <property type="component" value="Unassembled WGS sequence"/>
</dbReference>
<dbReference type="STRING" id="133383.A0A1R0GM09"/>
<reference evidence="3 4" key="1">
    <citation type="journal article" date="2016" name="Mol. Biol. Evol.">
        <title>Genome-Wide Survey of Gut Fungi (Harpellales) Reveals the First Horizontally Transferred Ubiquitin Gene from a Mosquito Host.</title>
        <authorList>
            <person name="Wang Y."/>
            <person name="White M.M."/>
            <person name="Kvist S."/>
            <person name="Moncalvo J.M."/>
        </authorList>
    </citation>
    <scope>NUCLEOTIDE SEQUENCE [LARGE SCALE GENOMIC DNA]</scope>
    <source>
        <strain evidence="3 4">ALG-7-W6</strain>
    </source>
</reference>
<feature type="compositionally biased region" description="Basic and acidic residues" evidence="2">
    <location>
        <begin position="803"/>
        <end position="820"/>
    </location>
</feature>
<feature type="compositionally biased region" description="Polar residues" evidence="2">
    <location>
        <begin position="847"/>
        <end position="865"/>
    </location>
</feature>
<evidence type="ECO:0000313" key="3">
    <source>
        <dbReference type="EMBL" id="OLY77909.1"/>
    </source>
</evidence>
<feature type="compositionally biased region" description="Polar residues" evidence="2">
    <location>
        <begin position="695"/>
        <end position="704"/>
    </location>
</feature>
<accession>A0A1R0GM09</accession>
<feature type="compositionally biased region" description="Basic residues" evidence="2">
    <location>
        <begin position="736"/>
        <end position="750"/>
    </location>
</feature>
<proteinExistence type="predicted"/>
<feature type="region of interest" description="Disordered" evidence="2">
    <location>
        <begin position="472"/>
        <end position="527"/>
    </location>
</feature>